<gene>
    <name evidence="2" type="ORF">QTN89_20550</name>
</gene>
<dbReference type="Gene3D" id="3.40.50.150">
    <property type="entry name" value="Vaccinia Virus protein VP39"/>
    <property type="match status" value="1"/>
</dbReference>
<organism evidence="2 3">
    <name type="scientific">Roseiconus lacunae</name>
    <dbReference type="NCBI Taxonomy" id="2605694"/>
    <lineage>
        <taxon>Bacteria</taxon>
        <taxon>Pseudomonadati</taxon>
        <taxon>Planctomycetota</taxon>
        <taxon>Planctomycetia</taxon>
        <taxon>Pirellulales</taxon>
        <taxon>Pirellulaceae</taxon>
        <taxon>Roseiconus</taxon>
    </lineage>
</organism>
<dbReference type="PANTHER" id="PTHR37524:SF2">
    <property type="entry name" value="RIBOSOMAL RNA METHYLTRANSFERASE FTSJ DOMAIN-CONTAINING PROTEIN"/>
    <property type="match status" value="1"/>
</dbReference>
<dbReference type="SUPFAM" id="SSF53335">
    <property type="entry name" value="S-adenosyl-L-methionine-dependent methyltransferases"/>
    <property type="match status" value="1"/>
</dbReference>
<dbReference type="PANTHER" id="PTHR37524">
    <property type="entry name" value="RIBOSOMAL RNA LARGE SUBUNIT METHYLTRANSFERASE M"/>
    <property type="match status" value="1"/>
</dbReference>
<dbReference type="RefSeq" id="WP_289165421.1">
    <property type="nucleotide sequence ID" value="NZ_JASZZN010000017.1"/>
</dbReference>
<dbReference type="GO" id="GO:0008168">
    <property type="term" value="F:methyltransferase activity"/>
    <property type="evidence" value="ECO:0007669"/>
    <property type="project" value="UniProtKB-KW"/>
</dbReference>
<dbReference type="Pfam" id="PF01728">
    <property type="entry name" value="FtsJ"/>
    <property type="match status" value="1"/>
</dbReference>
<feature type="domain" description="Ribosomal RNA methyltransferase FtsJ" evidence="1">
    <location>
        <begin position="196"/>
        <end position="259"/>
    </location>
</feature>
<accession>A0ABT7PMW0</accession>
<evidence type="ECO:0000313" key="2">
    <source>
        <dbReference type="EMBL" id="MDM4017849.1"/>
    </source>
</evidence>
<reference evidence="2 3" key="1">
    <citation type="submission" date="2023-06" db="EMBL/GenBank/DDBJ databases">
        <title>Roseiconus lacunae JC819 isolated from Gulf of Mannar region, Tamil Nadu.</title>
        <authorList>
            <person name="Pk S."/>
            <person name="Ch S."/>
            <person name="Ch V.R."/>
        </authorList>
    </citation>
    <scope>NUCLEOTIDE SEQUENCE [LARGE SCALE GENOMIC DNA]</scope>
    <source>
        <strain evidence="2 3">JC819</strain>
    </source>
</reference>
<protein>
    <submittedName>
        <fullName evidence="2">SAM-dependent methyltransferase</fullName>
    </submittedName>
</protein>
<comment type="caution">
    <text evidence="2">The sequence shown here is derived from an EMBL/GenBank/DDBJ whole genome shotgun (WGS) entry which is preliminary data.</text>
</comment>
<sequence>MTNDSVGAAEASTFAMLCCANGAEKQVVSDLERDRWRRAFSRPGFVTVKKDQPSAELPEGTFIRTAAYSIGHSRSPDASTQIQSLIELLRSRYPHGIEFDELHVWPRDRLPIGKFAFEPGQDEVSRLVADEIYQALEKDWLRCDAPNRIAEPDARCLDIVLVDPSDWFVGHHRAGDWHQRWPGGVQPIDPQYEPISRAYYKAAESITWSGFDFAPGDLVVEVGSAPGGACGRLLELGMRVIGIDPADMDPRIADHPKFKHLRARAGDLPRKEFRGVRWLLADSNVKPEKTLVTIENIVKHPVCEIEGLLLTMKLGHYEVSRHIPNWIKRIQTWNPADIRIRQLARNRCEVCLAIRLKPDR</sequence>
<dbReference type="InterPro" id="IPR002877">
    <property type="entry name" value="RNA_MeTrfase_FtsJ_dom"/>
</dbReference>
<evidence type="ECO:0000313" key="3">
    <source>
        <dbReference type="Proteomes" id="UP001239462"/>
    </source>
</evidence>
<dbReference type="GO" id="GO:0032259">
    <property type="term" value="P:methylation"/>
    <property type="evidence" value="ECO:0007669"/>
    <property type="project" value="UniProtKB-KW"/>
</dbReference>
<keyword evidence="2" id="KW-0489">Methyltransferase</keyword>
<dbReference type="EMBL" id="JASZZN010000017">
    <property type="protein sequence ID" value="MDM4017849.1"/>
    <property type="molecule type" value="Genomic_DNA"/>
</dbReference>
<dbReference type="Proteomes" id="UP001239462">
    <property type="component" value="Unassembled WGS sequence"/>
</dbReference>
<keyword evidence="2" id="KW-0808">Transferase</keyword>
<proteinExistence type="predicted"/>
<dbReference type="InterPro" id="IPR029063">
    <property type="entry name" value="SAM-dependent_MTases_sf"/>
</dbReference>
<evidence type="ECO:0000259" key="1">
    <source>
        <dbReference type="Pfam" id="PF01728"/>
    </source>
</evidence>
<name>A0ABT7PMW0_9BACT</name>
<keyword evidence="3" id="KW-1185">Reference proteome</keyword>